<evidence type="ECO:0000259" key="13">
    <source>
        <dbReference type="PROSITE" id="PS50941"/>
    </source>
</evidence>
<dbReference type="Gene3D" id="3.30.60.10">
    <property type="entry name" value="Endochitinase-like"/>
    <property type="match status" value="1"/>
</dbReference>
<evidence type="ECO:0000313" key="15">
    <source>
        <dbReference type="EMBL" id="EKD16502.1"/>
    </source>
</evidence>
<reference evidence="15 16" key="1">
    <citation type="journal article" date="2012" name="BMC Genomics">
        <title>Sequencing the genome of Marssonina brunnea reveals fungus-poplar co-evolution.</title>
        <authorList>
            <person name="Zhu S."/>
            <person name="Cao Y.-Z."/>
            <person name="Jiang C."/>
            <person name="Tan B.-Y."/>
            <person name="Wang Z."/>
            <person name="Feng S."/>
            <person name="Zhang L."/>
            <person name="Su X.-H."/>
            <person name="Brejova B."/>
            <person name="Vinar T."/>
            <person name="Xu M."/>
            <person name="Wang M.-X."/>
            <person name="Zhang S.-G."/>
            <person name="Huang M.-R."/>
            <person name="Wu R."/>
            <person name="Zhou Y."/>
        </authorList>
    </citation>
    <scope>NUCLEOTIDE SEQUENCE [LARGE SCALE GENOMIC DNA]</scope>
    <source>
        <strain evidence="15 16">MB_m1</strain>
    </source>
</reference>
<feature type="chain" id="PRO_5003853110" description="chitinase" evidence="12">
    <location>
        <begin position="21"/>
        <end position="437"/>
    </location>
</feature>
<feature type="disulfide bond" evidence="10">
    <location>
        <begin position="316"/>
        <end position="328"/>
    </location>
</feature>
<dbReference type="GO" id="GO:0008061">
    <property type="term" value="F:chitin binding"/>
    <property type="evidence" value="ECO:0007669"/>
    <property type="project" value="UniProtKB-UniRule"/>
</dbReference>
<evidence type="ECO:0000256" key="11">
    <source>
        <dbReference type="RuleBase" id="RU000489"/>
    </source>
</evidence>
<dbReference type="PROSITE" id="PS51910">
    <property type="entry name" value="GH18_2"/>
    <property type="match status" value="1"/>
</dbReference>
<feature type="signal peptide" evidence="12">
    <location>
        <begin position="1"/>
        <end position="20"/>
    </location>
</feature>
<keyword evidence="9" id="KW-0624">Polysaccharide degradation</keyword>
<dbReference type="InterPro" id="IPR001223">
    <property type="entry name" value="Glyco_hydro18_cat"/>
</dbReference>
<dbReference type="InterPro" id="IPR001002">
    <property type="entry name" value="Chitin-bd_1"/>
</dbReference>
<organism evidence="15 16">
    <name type="scientific">Marssonina brunnea f. sp. multigermtubi (strain MB_m1)</name>
    <name type="common">Marssonina leaf spot fungus</name>
    <dbReference type="NCBI Taxonomy" id="1072389"/>
    <lineage>
        <taxon>Eukaryota</taxon>
        <taxon>Fungi</taxon>
        <taxon>Dikarya</taxon>
        <taxon>Ascomycota</taxon>
        <taxon>Pezizomycotina</taxon>
        <taxon>Leotiomycetes</taxon>
        <taxon>Helotiales</taxon>
        <taxon>Drepanopezizaceae</taxon>
        <taxon>Drepanopeziza</taxon>
    </lineage>
</organism>
<gene>
    <name evidence="15" type="ORF">MBM_04971</name>
</gene>
<dbReference type="PANTHER" id="PTHR11177:SF337">
    <property type="entry name" value="CHITINASE"/>
    <property type="match status" value="1"/>
</dbReference>
<keyword evidence="12" id="KW-0732">Signal</keyword>
<dbReference type="EMBL" id="JH921438">
    <property type="protein sequence ID" value="EKD16502.1"/>
    <property type="molecule type" value="Genomic_DNA"/>
</dbReference>
<dbReference type="SMART" id="SM00270">
    <property type="entry name" value="ChtBD1"/>
    <property type="match status" value="1"/>
</dbReference>
<dbReference type="GO" id="GO:0006032">
    <property type="term" value="P:chitin catabolic process"/>
    <property type="evidence" value="ECO:0007669"/>
    <property type="project" value="UniProtKB-KW"/>
</dbReference>
<dbReference type="InterPro" id="IPR036861">
    <property type="entry name" value="Endochitinase-like_sf"/>
</dbReference>
<dbReference type="OrthoDB" id="73875at2759"/>
<dbReference type="InterPro" id="IPR018371">
    <property type="entry name" value="Chitin-binding_1_CS"/>
</dbReference>
<dbReference type="GO" id="GO:0008843">
    <property type="term" value="F:endochitinase activity"/>
    <property type="evidence" value="ECO:0007669"/>
    <property type="project" value="UniProtKB-EC"/>
</dbReference>
<evidence type="ECO:0000256" key="10">
    <source>
        <dbReference type="PROSITE-ProRule" id="PRU00261"/>
    </source>
</evidence>
<dbReference type="InterPro" id="IPR011583">
    <property type="entry name" value="Chitinase_II/V-like_cat"/>
</dbReference>
<evidence type="ECO:0000256" key="6">
    <source>
        <dbReference type="ARBA" id="ARBA00023024"/>
    </source>
</evidence>
<evidence type="ECO:0000313" key="16">
    <source>
        <dbReference type="Proteomes" id="UP000006753"/>
    </source>
</evidence>
<dbReference type="InterPro" id="IPR001579">
    <property type="entry name" value="Glyco_hydro_18_chit_AS"/>
</dbReference>
<dbReference type="SUPFAM" id="SSF57016">
    <property type="entry name" value="Plant lectins/antimicrobial peptides"/>
    <property type="match status" value="1"/>
</dbReference>
<feature type="disulfide bond" evidence="10">
    <location>
        <begin position="321"/>
        <end position="335"/>
    </location>
</feature>
<dbReference type="PROSITE" id="PS01095">
    <property type="entry name" value="GH18_1"/>
    <property type="match status" value="1"/>
</dbReference>
<dbReference type="InterPro" id="IPR017853">
    <property type="entry name" value="GH"/>
</dbReference>
<dbReference type="EC" id="3.2.1.14" evidence="3"/>
<dbReference type="PROSITE" id="PS50941">
    <property type="entry name" value="CHIT_BIND_I_2"/>
    <property type="match status" value="1"/>
</dbReference>
<keyword evidence="16" id="KW-1185">Reference proteome</keyword>
<feature type="domain" description="GH18" evidence="14">
    <location>
        <begin position="20"/>
        <end position="433"/>
    </location>
</feature>
<dbReference type="KEGG" id="mbe:MBM_04971"/>
<evidence type="ECO:0000259" key="14">
    <source>
        <dbReference type="PROSITE" id="PS51910"/>
    </source>
</evidence>
<evidence type="ECO:0000256" key="1">
    <source>
        <dbReference type="ARBA" id="ARBA00000822"/>
    </source>
</evidence>
<evidence type="ECO:0000256" key="7">
    <source>
        <dbReference type="ARBA" id="ARBA00023277"/>
    </source>
</evidence>
<keyword evidence="4 10" id="KW-0147">Chitin-binding</keyword>
<evidence type="ECO:0000256" key="9">
    <source>
        <dbReference type="ARBA" id="ARBA00023326"/>
    </source>
</evidence>
<feature type="domain" description="Chitin-binding type-1" evidence="13">
    <location>
        <begin position="305"/>
        <end position="348"/>
    </location>
</feature>
<accession>K1WVJ7</accession>
<comment type="similarity">
    <text evidence="2">Belongs to the glycosyl hydrolase 18 family. Chitinase class V subfamily.</text>
</comment>
<dbReference type="Pfam" id="PF00187">
    <property type="entry name" value="Chitin_bind_1"/>
    <property type="match status" value="1"/>
</dbReference>
<dbReference type="HOGENOM" id="CLU_031465_1_0_1"/>
<dbReference type="CDD" id="cd00035">
    <property type="entry name" value="ChtBD1"/>
    <property type="match status" value="1"/>
</dbReference>
<sequence length="437" mass="47151">MKFSLATGLLGLSSLHMASAKYVFYVSQYYLTTFPNATVAAGVDTVIMTFANSSYFVSPPQNYTPFEPVETMRARFDPGVKILVAIGGWGDTEGFRKGAATEESRKDYAKNLVDMVNTLGFDGIDIDWEYPGGNGYDYKQVPNSDLTSEIETYPLLLKEIKCALAGKELSIAVPGLERDMIAYTPESSPAIWEAVDYVNLMTYDLMNRRDNVTKHHADVVGSLAAVDYYIGTLGLPPAKAVLGVPFYAKWASVDKEAGCDGGLGCRTVLLEDAAGQDTGESGTVTFETSSYAPPADGTNLPESPDGSCGATAGYRCTSGNCCSQFGFCGDSADFCGSNCLKTFGLCDTDQPTVAELFQTAMANGVLDEEAGGMYYYDETNSVFWTWDDAAMIARKFEQIIKARGLAGVMAWSLTQDSYDWSRILALQAGMKSLTATA</sequence>
<comment type="catalytic activity">
    <reaction evidence="1">
        <text>Random endo-hydrolysis of N-acetyl-beta-D-glucosaminide (1-&gt;4)-beta-linkages in chitin and chitodextrins.</text>
        <dbReference type="EC" id="3.2.1.14"/>
    </reaction>
</comment>
<dbReference type="eggNOG" id="KOG2806">
    <property type="taxonomic scope" value="Eukaryota"/>
</dbReference>
<comment type="caution">
    <text evidence="10">Lacks conserved residue(s) required for the propagation of feature annotation.</text>
</comment>
<protein>
    <recommendedName>
        <fullName evidence="3">chitinase</fullName>
        <ecNumber evidence="3">3.2.1.14</ecNumber>
    </recommendedName>
</protein>
<evidence type="ECO:0000256" key="4">
    <source>
        <dbReference type="ARBA" id="ARBA00022669"/>
    </source>
</evidence>
<keyword evidence="5 11" id="KW-0378">Hydrolase</keyword>
<dbReference type="Proteomes" id="UP000006753">
    <property type="component" value="Unassembled WGS sequence"/>
</dbReference>
<evidence type="ECO:0000256" key="3">
    <source>
        <dbReference type="ARBA" id="ARBA00012729"/>
    </source>
</evidence>
<dbReference type="STRING" id="1072389.K1WVJ7"/>
<dbReference type="GO" id="GO:0005576">
    <property type="term" value="C:extracellular region"/>
    <property type="evidence" value="ECO:0007669"/>
    <property type="project" value="TreeGrafter"/>
</dbReference>
<dbReference type="InParanoid" id="K1WVJ7"/>
<keyword evidence="10" id="KW-1015">Disulfide bond</keyword>
<keyword evidence="6" id="KW-0146">Chitin degradation</keyword>
<evidence type="ECO:0000256" key="2">
    <source>
        <dbReference type="ARBA" id="ARBA00008682"/>
    </source>
</evidence>
<dbReference type="OMA" id="MAYYAKW"/>
<dbReference type="InterPro" id="IPR050314">
    <property type="entry name" value="Glycosyl_Hydrlase_18"/>
</dbReference>
<dbReference type="Pfam" id="PF00704">
    <property type="entry name" value="Glyco_hydro_18"/>
    <property type="match status" value="1"/>
</dbReference>
<dbReference type="SMART" id="SM00636">
    <property type="entry name" value="Glyco_18"/>
    <property type="match status" value="1"/>
</dbReference>
<evidence type="ECO:0000256" key="5">
    <source>
        <dbReference type="ARBA" id="ARBA00022801"/>
    </source>
</evidence>
<evidence type="ECO:0000256" key="8">
    <source>
        <dbReference type="ARBA" id="ARBA00023295"/>
    </source>
</evidence>
<dbReference type="Gene3D" id="3.10.50.10">
    <property type="match status" value="1"/>
</dbReference>
<dbReference type="PANTHER" id="PTHR11177">
    <property type="entry name" value="CHITINASE"/>
    <property type="match status" value="1"/>
</dbReference>
<dbReference type="Gene3D" id="3.20.20.80">
    <property type="entry name" value="Glycosidases"/>
    <property type="match status" value="2"/>
</dbReference>
<dbReference type="PROSITE" id="PS00026">
    <property type="entry name" value="CHIT_BIND_I_1"/>
    <property type="match status" value="1"/>
</dbReference>
<evidence type="ECO:0000256" key="12">
    <source>
        <dbReference type="SAM" id="SignalP"/>
    </source>
</evidence>
<keyword evidence="7" id="KW-0119">Carbohydrate metabolism</keyword>
<dbReference type="SUPFAM" id="SSF51445">
    <property type="entry name" value="(Trans)glycosidases"/>
    <property type="match status" value="1"/>
</dbReference>
<dbReference type="AlphaFoldDB" id="K1WVJ7"/>
<proteinExistence type="inferred from homology"/>
<keyword evidence="8 11" id="KW-0326">Glycosidase</keyword>
<dbReference type="GO" id="GO:0000272">
    <property type="term" value="P:polysaccharide catabolic process"/>
    <property type="evidence" value="ECO:0007669"/>
    <property type="project" value="UniProtKB-KW"/>
</dbReference>
<dbReference type="InterPro" id="IPR029070">
    <property type="entry name" value="Chitinase_insertion_sf"/>
</dbReference>
<dbReference type="GeneID" id="18760906"/>
<name>K1WVJ7_MARBU</name>